<feature type="chain" id="PRO_5014960611" evidence="2">
    <location>
        <begin position="20"/>
        <end position="212"/>
    </location>
</feature>
<dbReference type="EMBL" id="GGFL01007688">
    <property type="protein sequence ID" value="MBW71866.1"/>
    <property type="molecule type" value="Transcribed_RNA"/>
</dbReference>
<proteinExistence type="predicted"/>
<feature type="region of interest" description="Disordered" evidence="1">
    <location>
        <begin position="40"/>
        <end position="73"/>
    </location>
</feature>
<evidence type="ECO:0000256" key="2">
    <source>
        <dbReference type="SAM" id="SignalP"/>
    </source>
</evidence>
<feature type="compositionally biased region" description="Basic and acidic residues" evidence="1">
    <location>
        <begin position="48"/>
        <end position="65"/>
    </location>
</feature>
<dbReference type="AlphaFoldDB" id="A0A2M4D2V2"/>
<sequence length="212" mass="23140">MIGIIIILAALIIITPLQGGGRSSRSRSLSHIRRASALLSAVTGEGGEGEKERPGDPAQRTREEGAPGSGSNDLREWCAEMFLRATVKHTEGAVRARTHDAPPFAAQSHATRHTSTLRLGHLRLRGCRYANPPGCFWLGWKRARDRSPIRKLISLIGDTLINAHKTRTRTARSRVLKAAERGEHASTTTTTTPNEESHARARTSTDNGDDRS</sequence>
<reference evidence="3" key="1">
    <citation type="submission" date="2018-01" db="EMBL/GenBank/DDBJ databases">
        <title>An insight into the sialome of Amazonian anophelines.</title>
        <authorList>
            <person name="Ribeiro J.M."/>
            <person name="Scarpassa V."/>
            <person name="Calvo E."/>
        </authorList>
    </citation>
    <scope>NUCLEOTIDE SEQUENCE</scope>
</reference>
<protein>
    <submittedName>
        <fullName evidence="3">Putative secreted protein</fullName>
    </submittedName>
</protein>
<name>A0A2M4D2V2_ANODA</name>
<feature type="signal peptide" evidence="2">
    <location>
        <begin position="1"/>
        <end position="19"/>
    </location>
</feature>
<feature type="region of interest" description="Disordered" evidence="1">
    <location>
        <begin position="174"/>
        <end position="212"/>
    </location>
</feature>
<keyword evidence="2" id="KW-0732">Signal</keyword>
<evidence type="ECO:0000256" key="1">
    <source>
        <dbReference type="SAM" id="MobiDB-lite"/>
    </source>
</evidence>
<evidence type="ECO:0000313" key="3">
    <source>
        <dbReference type="EMBL" id="MBW71866.1"/>
    </source>
</evidence>
<organism evidence="3">
    <name type="scientific">Anopheles darlingi</name>
    <name type="common">Mosquito</name>
    <dbReference type="NCBI Taxonomy" id="43151"/>
    <lineage>
        <taxon>Eukaryota</taxon>
        <taxon>Metazoa</taxon>
        <taxon>Ecdysozoa</taxon>
        <taxon>Arthropoda</taxon>
        <taxon>Hexapoda</taxon>
        <taxon>Insecta</taxon>
        <taxon>Pterygota</taxon>
        <taxon>Neoptera</taxon>
        <taxon>Endopterygota</taxon>
        <taxon>Diptera</taxon>
        <taxon>Nematocera</taxon>
        <taxon>Culicoidea</taxon>
        <taxon>Culicidae</taxon>
        <taxon>Anophelinae</taxon>
        <taxon>Anopheles</taxon>
    </lineage>
</organism>
<accession>A0A2M4D2V2</accession>